<reference evidence="2" key="1">
    <citation type="journal article" date="2022" name="Int. J. Syst. Evol. Microbiol.">
        <title>Anaeromyxobacter oryzae sp. nov., Anaeromyxobacter diazotrophicus sp. nov. and Anaeromyxobacter paludicola sp. nov., isolated from paddy soils.</title>
        <authorList>
            <person name="Itoh H."/>
            <person name="Xu Z."/>
            <person name="Mise K."/>
            <person name="Masuda Y."/>
            <person name="Ushijima N."/>
            <person name="Hayakawa C."/>
            <person name="Shiratori Y."/>
            <person name="Senoo K."/>
        </authorList>
    </citation>
    <scope>NUCLEOTIDE SEQUENCE [LARGE SCALE GENOMIC DNA]</scope>
    <source>
        <strain evidence="2">Red630</strain>
    </source>
</reference>
<dbReference type="InterPro" id="IPR027396">
    <property type="entry name" value="DsrEFH-like"/>
</dbReference>
<evidence type="ECO:0008006" key="3">
    <source>
        <dbReference type="Google" id="ProtNLM"/>
    </source>
</evidence>
<dbReference type="Proteomes" id="UP001162734">
    <property type="component" value="Chromosome"/>
</dbReference>
<dbReference type="RefSeq" id="WP_248344748.1">
    <property type="nucleotide sequence ID" value="NZ_AP025592.1"/>
</dbReference>
<protein>
    <recommendedName>
        <fullName evidence="3">DsrE family protein</fullName>
    </recommendedName>
</protein>
<accession>A0ABM7X7J9</accession>
<organism evidence="1 2">
    <name type="scientific">Anaeromyxobacter paludicola</name>
    <dbReference type="NCBI Taxonomy" id="2918171"/>
    <lineage>
        <taxon>Bacteria</taxon>
        <taxon>Pseudomonadati</taxon>
        <taxon>Myxococcota</taxon>
        <taxon>Myxococcia</taxon>
        <taxon>Myxococcales</taxon>
        <taxon>Cystobacterineae</taxon>
        <taxon>Anaeromyxobacteraceae</taxon>
        <taxon>Anaeromyxobacter</taxon>
    </lineage>
</organism>
<sequence>MASPALFLLRSTGWEARYQAATLAATAAALGDDVRLALFFDALRAWALDRFDEGAPHEAAAAGVPSIRETLDEARAHLGLRVVACDTAVRLAGLSGDAAALGLDAIESLPALWRFGRGGAVVSI</sequence>
<name>A0ABM7X7J9_9BACT</name>
<dbReference type="EMBL" id="AP025592">
    <property type="protein sequence ID" value="BDG07817.1"/>
    <property type="molecule type" value="Genomic_DNA"/>
</dbReference>
<gene>
    <name evidence="1" type="ORF">AMPC_09300</name>
</gene>
<dbReference type="Gene3D" id="3.40.1260.10">
    <property type="entry name" value="DsrEFH-like"/>
    <property type="match status" value="1"/>
</dbReference>
<keyword evidence="2" id="KW-1185">Reference proteome</keyword>
<dbReference type="SUPFAM" id="SSF75169">
    <property type="entry name" value="DsrEFH-like"/>
    <property type="match status" value="1"/>
</dbReference>
<proteinExistence type="predicted"/>
<evidence type="ECO:0000313" key="2">
    <source>
        <dbReference type="Proteomes" id="UP001162734"/>
    </source>
</evidence>
<evidence type="ECO:0000313" key="1">
    <source>
        <dbReference type="EMBL" id="BDG07817.1"/>
    </source>
</evidence>